<organism evidence="7">
    <name type="scientific">Chromera velia CCMP2878</name>
    <dbReference type="NCBI Taxonomy" id="1169474"/>
    <lineage>
        <taxon>Eukaryota</taxon>
        <taxon>Sar</taxon>
        <taxon>Alveolata</taxon>
        <taxon>Colpodellida</taxon>
        <taxon>Chromeraceae</taxon>
        <taxon>Chromera</taxon>
    </lineage>
</organism>
<proteinExistence type="inferred from homology"/>
<dbReference type="FunFam" id="3.30.420.40:FF:000188">
    <property type="entry name" value="Actin like 6B"/>
    <property type="match status" value="1"/>
</dbReference>
<comment type="catalytic activity">
    <reaction evidence="5">
        <text>ATP + H2O = ADP + phosphate + H(+)</text>
        <dbReference type="Rhea" id="RHEA:13065"/>
        <dbReference type="ChEBI" id="CHEBI:15377"/>
        <dbReference type="ChEBI" id="CHEBI:15378"/>
        <dbReference type="ChEBI" id="CHEBI:30616"/>
        <dbReference type="ChEBI" id="CHEBI:43474"/>
        <dbReference type="ChEBI" id="CHEBI:456216"/>
    </reaction>
</comment>
<evidence type="ECO:0000256" key="6">
    <source>
        <dbReference type="SAM" id="MobiDB-lite"/>
    </source>
</evidence>
<dbReference type="SUPFAM" id="SSF53067">
    <property type="entry name" value="Actin-like ATPase domain"/>
    <property type="match status" value="2"/>
</dbReference>
<sequence length="392" mass="42873">MSLSPVIIDNGNCFIKYGRCEDEAPQKFRTLIGKPKPKWRLSEEFAGEGQPAALFGEQALEHPKLRVTNPMEHSQIEDMADMTEIWQHVFRDRLETSPEDQALLMTEPPFNPRPVREKMGEALFETLGVPHLQLAVASLLALYGEGRTSGLVVDVGDGGVLALPVQQGYVMSHLMRRNEFGGAEVTDRLRTLLVEKQISLFKNRHYEIARRMKESHCFVSQDPEAEAEGRGRGSLSPPSSSLFPLGEVLSNGISEVEVGAEAWMAPEALFDPGGTEGRDDEGIPSLVAGVLKSLAIDTRGDLMKSVVLTGGGSLCPGIGPRLETELKERLPAGTAPGALRVLTSSKGADSWFAGAKSWLEMQQTSDVWVSQAEWHEHGASILEQKNLMSGQF</sequence>
<comment type="subcellular location">
    <subcellularLocation>
        <location evidence="1">Cytoplasm</location>
        <location evidence="1">Cytoskeleton</location>
    </subcellularLocation>
</comment>
<dbReference type="GO" id="GO:0005856">
    <property type="term" value="C:cytoskeleton"/>
    <property type="evidence" value="ECO:0007669"/>
    <property type="project" value="UniProtKB-SubCell"/>
</dbReference>
<evidence type="ECO:0000256" key="2">
    <source>
        <dbReference type="ARBA" id="ARBA00022490"/>
    </source>
</evidence>
<name>A0A0G4I989_9ALVE</name>
<reference evidence="7" key="1">
    <citation type="submission" date="2014-11" db="EMBL/GenBank/DDBJ databases">
        <authorList>
            <person name="Otto D Thomas"/>
            <person name="Naeem Raeece"/>
        </authorList>
    </citation>
    <scope>NUCLEOTIDE SEQUENCE</scope>
</reference>
<dbReference type="PANTHER" id="PTHR11937">
    <property type="entry name" value="ACTIN"/>
    <property type="match status" value="1"/>
</dbReference>
<evidence type="ECO:0000256" key="1">
    <source>
        <dbReference type="ARBA" id="ARBA00004245"/>
    </source>
</evidence>
<keyword evidence="2" id="KW-0963">Cytoplasm</keyword>
<evidence type="ECO:0008006" key="8">
    <source>
        <dbReference type="Google" id="ProtNLM"/>
    </source>
</evidence>
<dbReference type="Pfam" id="PF00022">
    <property type="entry name" value="Actin"/>
    <property type="match status" value="1"/>
</dbReference>
<dbReference type="InterPro" id="IPR043129">
    <property type="entry name" value="ATPase_NBD"/>
</dbReference>
<dbReference type="PRINTS" id="PR00190">
    <property type="entry name" value="ACTIN"/>
</dbReference>
<dbReference type="VEuPathDB" id="CryptoDB:Cvel_12096"/>
<dbReference type="AlphaFoldDB" id="A0A0G4I989"/>
<evidence type="ECO:0000256" key="5">
    <source>
        <dbReference type="ARBA" id="ARBA00049360"/>
    </source>
</evidence>
<dbReference type="Gene3D" id="3.90.640.10">
    <property type="entry name" value="Actin, Chain A, domain 4"/>
    <property type="match status" value="1"/>
</dbReference>
<gene>
    <name evidence="7" type="ORF">Cvel_12096</name>
</gene>
<feature type="region of interest" description="Disordered" evidence="6">
    <location>
        <begin position="220"/>
        <end position="239"/>
    </location>
</feature>
<dbReference type="Gene3D" id="3.30.420.40">
    <property type="match status" value="2"/>
</dbReference>
<dbReference type="EMBL" id="CDMZ01005709">
    <property type="protein sequence ID" value="CEM53589.1"/>
    <property type="molecule type" value="Genomic_DNA"/>
</dbReference>
<protein>
    <recommendedName>
        <fullName evidence="8">Actin</fullName>
    </recommendedName>
</protein>
<evidence type="ECO:0000313" key="7">
    <source>
        <dbReference type="EMBL" id="CEM53589.1"/>
    </source>
</evidence>
<keyword evidence="3" id="KW-0206">Cytoskeleton</keyword>
<comment type="similarity">
    <text evidence="4">Belongs to the actin family. ARP1 subfamily.</text>
</comment>
<evidence type="ECO:0000256" key="3">
    <source>
        <dbReference type="ARBA" id="ARBA00023212"/>
    </source>
</evidence>
<dbReference type="SMART" id="SM00268">
    <property type="entry name" value="ACTIN"/>
    <property type="match status" value="1"/>
</dbReference>
<accession>A0A0G4I989</accession>
<dbReference type="PhylomeDB" id="A0A0G4I989"/>
<evidence type="ECO:0000256" key="4">
    <source>
        <dbReference type="ARBA" id="ARBA00038483"/>
    </source>
</evidence>
<dbReference type="InterPro" id="IPR004000">
    <property type="entry name" value="Actin"/>
</dbReference>